<proteinExistence type="predicted"/>
<gene>
    <name evidence="1" type="ORF">I79_007937</name>
</gene>
<sequence length="61" mass="6561">MGAFRPWAVPPPVSPLCYPTGPHLPRGFTPLATTYLGQTSQPPKHQRGAVTSICIAKNPYS</sequence>
<name>G3HBN3_CRIGR</name>
<dbReference type="EMBL" id="JH000273">
    <property type="protein sequence ID" value="EGW04422.1"/>
    <property type="molecule type" value="Genomic_DNA"/>
</dbReference>
<accession>G3HBN3</accession>
<dbReference type="AlphaFoldDB" id="G3HBN3"/>
<dbReference type="InParanoid" id="G3HBN3"/>
<evidence type="ECO:0000313" key="1">
    <source>
        <dbReference type="EMBL" id="EGW04422.1"/>
    </source>
</evidence>
<protein>
    <submittedName>
        <fullName evidence="1">Uncharacterized protein</fullName>
    </submittedName>
</protein>
<reference evidence="2" key="1">
    <citation type="journal article" date="2011" name="Nat. Biotechnol.">
        <title>The genomic sequence of the Chinese hamster ovary (CHO)-K1 cell line.</title>
        <authorList>
            <person name="Xu X."/>
            <person name="Nagarajan H."/>
            <person name="Lewis N.E."/>
            <person name="Pan S."/>
            <person name="Cai Z."/>
            <person name="Liu X."/>
            <person name="Chen W."/>
            <person name="Xie M."/>
            <person name="Wang W."/>
            <person name="Hammond S."/>
            <person name="Andersen M.R."/>
            <person name="Neff N."/>
            <person name="Passarelli B."/>
            <person name="Koh W."/>
            <person name="Fan H.C."/>
            <person name="Wang J."/>
            <person name="Gui Y."/>
            <person name="Lee K.H."/>
            <person name="Betenbaugh M.J."/>
            <person name="Quake S.R."/>
            <person name="Famili I."/>
            <person name="Palsson B.O."/>
            <person name="Wang J."/>
        </authorList>
    </citation>
    <scope>NUCLEOTIDE SEQUENCE [LARGE SCALE GENOMIC DNA]</scope>
    <source>
        <strain evidence="2">CHO K1 cell line</strain>
    </source>
</reference>
<organism evidence="1 2">
    <name type="scientific">Cricetulus griseus</name>
    <name type="common">Chinese hamster</name>
    <name type="synonym">Cricetulus barabensis griseus</name>
    <dbReference type="NCBI Taxonomy" id="10029"/>
    <lineage>
        <taxon>Eukaryota</taxon>
        <taxon>Metazoa</taxon>
        <taxon>Chordata</taxon>
        <taxon>Craniata</taxon>
        <taxon>Vertebrata</taxon>
        <taxon>Euteleostomi</taxon>
        <taxon>Mammalia</taxon>
        <taxon>Eutheria</taxon>
        <taxon>Euarchontoglires</taxon>
        <taxon>Glires</taxon>
        <taxon>Rodentia</taxon>
        <taxon>Myomorpha</taxon>
        <taxon>Muroidea</taxon>
        <taxon>Cricetidae</taxon>
        <taxon>Cricetinae</taxon>
        <taxon>Cricetulus</taxon>
    </lineage>
</organism>
<evidence type="ECO:0000313" key="2">
    <source>
        <dbReference type="Proteomes" id="UP000001075"/>
    </source>
</evidence>
<dbReference type="Proteomes" id="UP000001075">
    <property type="component" value="Unassembled WGS sequence"/>
</dbReference>